<feature type="domain" description="C-type lectin" evidence="2">
    <location>
        <begin position="56"/>
        <end position="178"/>
    </location>
</feature>
<evidence type="ECO:0000313" key="4">
    <source>
        <dbReference type="Proteomes" id="UP001374579"/>
    </source>
</evidence>
<sequence>MQCLFVVVDTSACEMSSLPVFFFVAVCFLFTGGHAERGARQIAGDVFCPPGFQKLLGRNCYGHFTTPSTWTEAWTFCKSANTELLTIDDSGENQAVSQWITAKSTTDKAVWLSGNSMMGHWSWANGHGSWLALSFTSWAPGQPATPPGQQDGTFQCLVAENGQWRPASCRQSHAFVCKYEIDGLVSPDGMIAG</sequence>
<dbReference type="SUPFAM" id="SSF56436">
    <property type="entry name" value="C-type lectin-like"/>
    <property type="match status" value="1"/>
</dbReference>
<name>A0AAN9BBG2_9CAEN</name>
<evidence type="ECO:0000313" key="3">
    <source>
        <dbReference type="EMBL" id="KAK7102104.1"/>
    </source>
</evidence>
<dbReference type="InterPro" id="IPR016187">
    <property type="entry name" value="CTDL_fold"/>
</dbReference>
<keyword evidence="1" id="KW-0472">Membrane</keyword>
<feature type="transmembrane region" description="Helical" evidence="1">
    <location>
        <begin position="15"/>
        <end position="32"/>
    </location>
</feature>
<evidence type="ECO:0000256" key="1">
    <source>
        <dbReference type="SAM" id="Phobius"/>
    </source>
</evidence>
<dbReference type="AlphaFoldDB" id="A0AAN9BBG2"/>
<gene>
    <name evidence="3" type="ORF">V1264_020377</name>
</gene>
<reference evidence="3 4" key="1">
    <citation type="submission" date="2024-02" db="EMBL/GenBank/DDBJ databases">
        <title>Chromosome-scale genome assembly of the rough periwinkle Littorina saxatilis.</title>
        <authorList>
            <person name="De Jode A."/>
            <person name="Faria R."/>
            <person name="Formenti G."/>
            <person name="Sims Y."/>
            <person name="Smith T.P."/>
            <person name="Tracey A."/>
            <person name="Wood J.M.D."/>
            <person name="Zagrodzka Z.B."/>
            <person name="Johannesson K."/>
            <person name="Butlin R.K."/>
            <person name="Leder E.H."/>
        </authorList>
    </citation>
    <scope>NUCLEOTIDE SEQUENCE [LARGE SCALE GENOMIC DNA]</scope>
    <source>
        <strain evidence="3">Snail1</strain>
        <tissue evidence="3">Muscle</tissue>
    </source>
</reference>
<keyword evidence="4" id="KW-1185">Reference proteome</keyword>
<dbReference type="InterPro" id="IPR016186">
    <property type="entry name" value="C-type_lectin-like/link_sf"/>
</dbReference>
<dbReference type="SMART" id="SM00034">
    <property type="entry name" value="CLECT"/>
    <property type="match status" value="1"/>
</dbReference>
<comment type="caution">
    <text evidence="3">The sequence shown here is derived from an EMBL/GenBank/DDBJ whole genome shotgun (WGS) entry which is preliminary data.</text>
</comment>
<organism evidence="3 4">
    <name type="scientific">Littorina saxatilis</name>
    <dbReference type="NCBI Taxonomy" id="31220"/>
    <lineage>
        <taxon>Eukaryota</taxon>
        <taxon>Metazoa</taxon>
        <taxon>Spiralia</taxon>
        <taxon>Lophotrochozoa</taxon>
        <taxon>Mollusca</taxon>
        <taxon>Gastropoda</taxon>
        <taxon>Caenogastropoda</taxon>
        <taxon>Littorinimorpha</taxon>
        <taxon>Littorinoidea</taxon>
        <taxon>Littorinidae</taxon>
        <taxon>Littorina</taxon>
    </lineage>
</organism>
<dbReference type="Proteomes" id="UP001374579">
    <property type="component" value="Unassembled WGS sequence"/>
</dbReference>
<dbReference type="EMBL" id="JBAMIC010000010">
    <property type="protein sequence ID" value="KAK7102104.1"/>
    <property type="molecule type" value="Genomic_DNA"/>
</dbReference>
<dbReference type="PROSITE" id="PS50041">
    <property type="entry name" value="C_TYPE_LECTIN_2"/>
    <property type="match status" value="1"/>
</dbReference>
<proteinExistence type="predicted"/>
<protein>
    <recommendedName>
        <fullName evidence="2">C-type lectin domain-containing protein</fullName>
    </recommendedName>
</protein>
<dbReference type="InterPro" id="IPR001304">
    <property type="entry name" value="C-type_lectin-like"/>
</dbReference>
<dbReference type="Gene3D" id="3.10.100.10">
    <property type="entry name" value="Mannose-Binding Protein A, subunit A"/>
    <property type="match status" value="1"/>
</dbReference>
<dbReference type="InterPro" id="IPR050111">
    <property type="entry name" value="C-type_lectin/snaclec_domain"/>
</dbReference>
<dbReference type="PANTHER" id="PTHR22803">
    <property type="entry name" value="MANNOSE, PHOSPHOLIPASE, LECTIN RECEPTOR RELATED"/>
    <property type="match status" value="1"/>
</dbReference>
<accession>A0AAN9BBG2</accession>
<dbReference type="CDD" id="cd00037">
    <property type="entry name" value="CLECT"/>
    <property type="match status" value="1"/>
</dbReference>
<keyword evidence="1" id="KW-0812">Transmembrane</keyword>
<evidence type="ECO:0000259" key="2">
    <source>
        <dbReference type="PROSITE" id="PS50041"/>
    </source>
</evidence>
<keyword evidence="1" id="KW-1133">Transmembrane helix</keyword>
<dbReference type="Pfam" id="PF00059">
    <property type="entry name" value="Lectin_C"/>
    <property type="match status" value="1"/>
</dbReference>